<organism evidence="4 5">
    <name type="scientific">Clytia hemisphaerica</name>
    <dbReference type="NCBI Taxonomy" id="252671"/>
    <lineage>
        <taxon>Eukaryota</taxon>
        <taxon>Metazoa</taxon>
        <taxon>Cnidaria</taxon>
        <taxon>Hydrozoa</taxon>
        <taxon>Hydroidolina</taxon>
        <taxon>Leptothecata</taxon>
        <taxon>Obeliida</taxon>
        <taxon>Clytiidae</taxon>
        <taxon>Clytia</taxon>
    </lineage>
</organism>
<sequence length="219" mass="23119">MALAPVKVVLKSTTTKTLNDRFTELMRNKAPARQEAREDSRTTQRASAKNRRLAEQMSRRTGIGGSSKVPSSAAMDKESRSPRKGNIRNRIDRSKIKSNVKDRLGSGNNNRGGSSIQNRLGQRGGTRGRGGQTRGGRGGGRGVLSRIGGRAGKTSTTSQNDRRQSGGNSGTRGRGGRGRGRGGRVAGGRGGGRGRGRKGAPNADALDNEIDSYMTGSKS</sequence>
<dbReference type="GO" id="GO:0003723">
    <property type="term" value="F:RNA binding"/>
    <property type="evidence" value="ECO:0007669"/>
    <property type="project" value="UniProtKB-KW"/>
</dbReference>
<evidence type="ECO:0000259" key="3">
    <source>
        <dbReference type="Pfam" id="PF13865"/>
    </source>
</evidence>
<feature type="compositionally biased region" description="Basic and acidic residues" evidence="2">
    <location>
        <begin position="89"/>
        <end position="104"/>
    </location>
</feature>
<dbReference type="InterPro" id="IPR025715">
    <property type="entry name" value="FoP_C"/>
</dbReference>
<dbReference type="AlphaFoldDB" id="A0A7M5WVT4"/>
<evidence type="ECO:0000256" key="1">
    <source>
        <dbReference type="ARBA" id="ARBA00022884"/>
    </source>
</evidence>
<feature type="compositionally biased region" description="Gly residues" evidence="2">
    <location>
        <begin position="122"/>
        <end position="142"/>
    </location>
</feature>
<feature type="domain" description="Chromatin target of PRMT1 protein C-terminal" evidence="3">
    <location>
        <begin position="158"/>
        <end position="215"/>
    </location>
</feature>
<dbReference type="PANTHER" id="PTHR48426:SF1">
    <property type="entry name" value="CHROMATIN TARGET OF PRMT1 PROTEIN"/>
    <property type="match status" value="1"/>
</dbReference>
<proteinExistence type="predicted"/>
<dbReference type="InterPro" id="IPR052656">
    <property type="entry name" value="CTOP_PRMT1"/>
</dbReference>
<name>A0A7M5WVT4_9CNID</name>
<reference evidence="4" key="1">
    <citation type="submission" date="2021-01" db="UniProtKB">
        <authorList>
            <consortium name="EnsemblMetazoa"/>
        </authorList>
    </citation>
    <scope>IDENTIFICATION</scope>
</reference>
<feature type="compositionally biased region" description="Basic and acidic residues" evidence="2">
    <location>
        <begin position="21"/>
        <end position="42"/>
    </location>
</feature>
<dbReference type="OrthoDB" id="446014at2759"/>
<evidence type="ECO:0000313" key="5">
    <source>
        <dbReference type="Proteomes" id="UP000594262"/>
    </source>
</evidence>
<dbReference type="GeneID" id="136820029"/>
<dbReference type="Pfam" id="PF13865">
    <property type="entry name" value="FoP_duplication"/>
    <property type="match status" value="1"/>
</dbReference>
<feature type="compositionally biased region" description="Low complexity" evidence="2">
    <location>
        <begin position="105"/>
        <end position="121"/>
    </location>
</feature>
<dbReference type="Proteomes" id="UP000594262">
    <property type="component" value="Unplaced"/>
</dbReference>
<keyword evidence="1" id="KW-0694">RNA-binding</keyword>
<evidence type="ECO:0000256" key="2">
    <source>
        <dbReference type="SAM" id="MobiDB-lite"/>
    </source>
</evidence>
<protein>
    <recommendedName>
        <fullName evidence="3">Chromatin target of PRMT1 protein C-terminal domain-containing protein</fullName>
    </recommendedName>
</protein>
<feature type="region of interest" description="Disordered" evidence="2">
    <location>
        <begin position="21"/>
        <end position="219"/>
    </location>
</feature>
<accession>A0A7M5WVT4</accession>
<evidence type="ECO:0000313" key="4">
    <source>
        <dbReference type="EnsemblMetazoa" id="CLYHEMP013881.1"/>
    </source>
</evidence>
<keyword evidence="5" id="KW-1185">Reference proteome</keyword>
<dbReference type="EnsemblMetazoa" id="CLYHEMT013881.1">
    <property type="protein sequence ID" value="CLYHEMP013881.1"/>
    <property type="gene ID" value="CLYHEMG013881"/>
</dbReference>
<dbReference type="PANTHER" id="PTHR48426">
    <property type="entry name" value="CHROMATIN TARGET OF PRMT1 PROTEIN"/>
    <property type="match status" value="1"/>
</dbReference>
<dbReference type="RefSeq" id="XP_066932368.1">
    <property type="nucleotide sequence ID" value="XM_067076267.1"/>
</dbReference>